<dbReference type="Proteomes" id="UP000251576">
    <property type="component" value="Unassembled WGS sequence"/>
</dbReference>
<accession>A0A330GCD6</accession>
<comment type="caution">
    <text evidence="1">The sequence shown here is derived from an EMBL/GenBank/DDBJ whole genome shotgun (WGS) entry which is preliminary data.</text>
</comment>
<dbReference type="AlphaFoldDB" id="A0A330GCD6"/>
<reference evidence="1 2" key="1">
    <citation type="submission" date="2018-06" db="EMBL/GenBank/DDBJ databases">
        <title>ACT-28, a chromosomally-encoded AmpC with carbapenemase activity from Enterobacter kobei.</title>
        <authorList>
            <person name="Jousset A.B."/>
            <person name="Oueslati S."/>
            <person name="Bernabeu S."/>
            <person name="Takissian J."/>
            <person name="Creton E."/>
            <person name="Vogel A."/>
            <person name="Cotellon G."/>
            <person name="Bonnin R.A."/>
            <person name="Dortet L."/>
            <person name="Naas T."/>
        </authorList>
    </citation>
    <scope>NUCLEOTIDE SEQUENCE [LARGE SCALE GENOMIC DNA]</scope>
    <source>
        <strain evidence="1 2">99B3</strain>
    </source>
</reference>
<evidence type="ECO:0000313" key="1">
    <source>
        <dbReference type="EMBL" id="RAZ67466.1"/>
    </source>
</evidence>
<gene>
    <name evidence="1" type="ORF">DP202_11370</name>
</gene>
<organism evidence="1 2">
    <name type="scientific">Enterobacter cloacae</name>
    <dbReference type="NCBI Taxonomy" id="550"/>
    <lineage>
        <taxon>Bacteria</taxon>
        <taxon>Pseudomonadati</taxon>
        <taxon>Pseudomonadota</taxon>
        <taxon>Gammaproteobacteria</taxon>
        <taxon>Enterobacterales</taxon>
        <taxon>Enterobacteriaceae</taxon>
        <taxon>Enterobacter</taxon>
        <taxon>Enterobacter cloacae complex</taxon>
    </lineage>
</organism>
<name>A0A330GCD6_ENTCL</name>
<sequence length="118" mass="12838">MNESCQAFGIARWFLARKGDVCRTLLSNILGTEGFAQTSPVLHPKNDLKRLGCEGESVYIVVTGTKDRIGYFGGFRAIPCKPLICKADKKRPNTIPVFGPGKWLLGESRALKVGINAG</sequence>
<protein>
    <submittedName>
        <fullName evidence="1">Uncharacterized protein</fullName>
    </submittedName>
</protein>
<dbReference type="EMBL" id="QMDH01000016">
    <property type="protein sequence ID" value="RAZ67466.1"/>
    <property type="molecule type" value="Genomic_DNA"/>
</dbReference>
<proteinExistence type="predicted"/>
<evidence type="ECO:0000313" key="2">
    <source>
        <dbReference type="Proteomes" id="UP000251576"/>
    </source>
</evidence>